<evidence type="ECO:0000259" key="7">
    <source>
        <dbReference type="Pfam" id="PF00482"/>
    </source>
</evidence>
<dbReference type="InterPro" id="IPR042094">
    <property type="entry name" value="T2SS_GspF_sf"/>
</dbReference>
<proteinExistence type="predicted"/>
<dbReference type="PANTHER" id="PTHR35007">
    <property type="entry name" value="INTEGRAL MEMBRANE PROTEIN-RELATED"/>
    <property type="match status" value="1"/>
</dbReference>
<evidence type="ECO:0000256" key="2">
    <source>
        <dbReference type="ARBA" id="ARBA00022475"/>
    </source>
</evidence>
<dbReference type="eggNOG" id="COG4965">
    <property type="taxonomic scope" value="Bacteria"/>
</dbReference>
<keyword evidence="9" id="KW-1185">Reference proteome</keyword>
<accession>A0A095TQ49</accession>
<feature type="transmembrane region" description="Helical" evidence="6">
    <location>
        <begin position="6"/>
        <end position="26"/>
    </location>
</feature>
<dbReference type="Gene3D" id="1.20.81.30">
    <property type="entry name" value="Type II secretion system (T2SS), domain F"/>
    <property type="match status" value="1"/>
</dbReference>
<dbReference type="PATRIC" id="fig|1177154.3.peg.2304"/>
<evidence type="ECO:0000256" key="6">
    <source>
        <dbReference type="SAM" id="Phobius"/>
    </source>
</evidence>
<dbReference type="InterPro" id="IPR018076">
    <property type="entry name" value="T2SS_GspF_dom"/>
</dbReference>
<dbReference type="GO" id="GO:0005886">
    <property type="term" value="C:plasma membrane"/>
    <property type="evidence" value="ECO:0007669"/>
    <property type="project" value="UniProtKB-SubCell"/>
</dbReference>
<feature type="domain" description="Type II secretion system protein GspF" evidence="7">
    <location>
        <begin position="161"/>
        <end position="284"/>
    </location>
</feature>
<comment type="caution">
    <text evidence="8">The sequence shown here is derived from an EMBL/GenBank/DDBJ whole genome shotgun (WGS) entry which is preliminary data.</text>
</comment>
<dbReference type="Proteomes" id="UP000029444">
    <property type="component" value="Unassembled WGS sequence"/>
</dbReference>
<dbReference type="EMBL" id="ARXV01000008">
    <property type="protein sequence ID" value="KGD64508.1"/>
    <property type="molecule type" value="Genomic_DNA"/>
</dbReference>
<name>A0A095TQ49_9GAMM</name>
<comment type="subcellular location">
    <subcellularLocation>
        <location evidence="1">Cell membrane</location>
        <topology evidence="1">Multi-pass membrane protein</topology>
    </subcellularLocation>
</comment>
<feature type="transmembrane region" description="Helical" evidence="6">
    <location>
        <begin position="101"/>
        <end position="119"/>
    </location>
</feature>
<keyword evidence="2" id="KW-1003">Cell membrane</keyword>
<organism evidence="8 9">
    <name type="scientific">Alcanivorax nanhaiticus</name>
    <dbReference type="NCBI Taxonomy" id="1177154"/>
    <lineage>
        <taxon>Bacteria</taxon>
        <taxon>Pseudomonadati</taxon>
        <taxon>Pseudomonadota</taxon>
        <taxon>Gammaproteobacteria</taxon>
        <taxon>Oceanospirillales</taxon>
        <taxon>Alcanivoracaceae</taxon>
        <taxon>Alcanivorax</taxon>
    </lineage>
</organism>
<evidence type="ECO:0000313" key="8">
    <source>
        <dbReference type="EMBL" id="KGD64508.1"/>
    </source>
</evidence>
<evidence type="ECO:0000256" key="4">
    <source>
        <dbReference type="ARBA" id="ARBA00022989"/>
    </source>
</evidence>
<dbReference type="RefSeq" id="WP_052041551.1">
    <property type="nucleotide sequence ID" value="NZ_ARXV01000008.1"/>
</dbReference>
<keyword evidence="4 6" id="KW-1133">Transmembrane helix</keyword>
<gene>
    <name evidence="8" type="ORF">Y5S_02263</name>
</gene>
<dbReference type="AlphaFoldDB" id="A0A095TQ49"/>
<feature type="transmembrane region" description="Helical" evidence="6">
    <location>
        <begin position="269"/>
        <end position="289"/>
    </location>
</feature>
<dbReference type="PANTHER" id="PTHR35007:SF1">
    <property type="entry name" value="PILUS ASSEMBLY PROTEIN"/>
    <property type="match status" value="1"/>
</dbReference>
<feature type="transmembrane region" description="Helical" evidence="6">
    <location>
        <begin position="125"/>
        <end position="142"/>
    </location>
</feature>
<dbReference type="OrthoDB" id="5611741at2"/>
<dbReference type="STRING" id="1177154.Y5S_02263"/>
<keyword evidence="3 6" id="KW-0812">Transmembrane</keyword>
<evidence type="ECO:0000256" key="5">
    <source>
        <dbReference type="ARBA" id="ARBA00023136"/>
    </source>
</evidence>
<protein>
    <submittedName>
        <fullName evidence="8">Type II secretion system protein</fullName>
    </submittedName>
</protein>
<evidence type="ECO:0000256" key="1">
    <source>
        <dbReference type="ARBA" id="ARBA00004651"/>
    </source>
</evidence>
<evidence type="ECO:0000313" key="9">
    <source>
        <dbReference type="Proteomes" id="UP000029444"/>
    </source>
</evidence>
<evidence type="ECO:0000256" key="3">
    <source>
        <dbReference type="ARBA" id="ARBA00022692"/>
    </source>
</evidence>
<keyword evidence="5 6" id="KW-0472">Membrane</keyword>
<sequence length="328" mass="36408">MVFTANTIVISVISFLAVVGLIEGLYMMYRAMNVERTSAVGKRLQSLSAAGLSNEEALSLLRQREFSGIPIINRMLMAFPRSHSLDRALVQSGVDLSVSRYILVQMMLVTIFFILLLILGALWLVALPIALILGLFLPFAYVKGKTKERANAITDQLPDALDFLARSMRAGNPFSAAIKLASKEMGEPIAPEFAVTFDELNYGMDLEDALRHLADRSGSEEMRYFVTAVVIQRTTGGNLAEVLNRLSAVMRARARTFREIRVLAAEMKFSANVLMALPFFVAGAIAVLNPGYLDILFTHKLGYFIIGAQMLFMLTGYFVIQKMINFRV</sequence>
<feature type="transmembrane region" description="Helical" evidence="6">
    <location>
        <begin position="301"/>
        <end position="320"/>
    </location>
</feature>
<reference evidence="8 9" key="1">
    <citation type="submission" date="2012-09" db="EMBL/GenBank/DDBJ databases">
        <title>Genome Sequence of alkane-degrading Bacterium Alcanivorax sp. 19-m-6.</title>
        <authorList>
            <person name="Lai Q."/>
            <person name="Shao Z."/>
        </authorList>
    </citation>
    <scope>NUCLEOTIDE SEQUENCE [LARGE SCALE GENOMIC DNA]</scope>
    <source>
        <strain evidence="8 9">19-m-6</strain>
    </source>
</reference>
<dbReference type="Pfam" id="PF00482">
    <property type="entry name" value="T2SSF"/>
    <property type="match status" value="1"/>
</dbReference>